<dbReference type="Gene3D" id="1.10.3210.10">
    <property type="entry name" value="Hypothetical protein af1432"/>
    <property type="match status" value="1"/>
</dbReference>
<dbReference type="InterPro" id="IPR006674">
    <property type="entry name" value="HD_domain"/>
</dbReference>
<dbReference type="GO" id="GO:0008832">
    <property type="term" value="F:dGTPase activity"/>
    <property type="evidence" value="ECO:0007669"/>
    <property type="project" value="TreeGrafter"/>
</dbReference>
<organism evidence="2 3">
    <name type="scientific">Priestia megaterium</name>
    <name type="common">Bacillus megaterium</name>
    <dbReference type="NCBI Taxonomy" id="1404"/>
    <lineage>
        <taxon>Bacteria</taxon>
        <taxon>Bacillati</taxon>
        <taxon>Bacillota</taxon>
        <taxon>Bacilli</taxon>
        <taxon>Bacillales</taxon>
        <taxon>Bacillaceae</taxon>
        <taxon>Priestia</taxon>
    </lineage>
</organism>
<evidence type="ECO:0000313" key="3">
    <source>
        <dbReference type="Proteomes" id="UP000501076"/>
    </source>
</evidence>
<feature type="domain" description="HD" evidence="1">
    <location>
        <begin position="49"/>
        <end position="150"/>
    </location>
</feature>
<proteinExistence type="predicted"/>
<dbReference type="SMART" id="SM00471">
    <property type="entry name" value="HDc"/>
    <property type="match status" value="1"/>
</dbReference>
<evidence type="ECO:0000313" key="2">
    <source>
        <dbReference type="EMBL" id="QJX77082.1"/>
    </source>
</evidence>
<dbReference type="InterPro" id="IPR003607">
    <property type="entry name" value="HD/PDEase_dom"/>
</dbReference>
<dbReference type="RefSeq" id="WP_171777092.1">
    <property type="nucleotide sequence ID" value="NZ_CP045272.1"/>
</dbReference>
<reference evidence="2 3" key="1">
    <citation type="submission" date="2019-10" db="EMBL/GenBank/DDBJ databases">
        <title>Complete genome sequences for adaption low water activity.</title>
        <authorList>
            <person name="Zhao L."/>
            <person name="Zhong J."/>
        </authorList>
    </citation>
    <scope>NUCLEOTIDE SEQUENCE [LARGE SCALE GENOMIC DNA]</scope>
    <source>
        <strain evidence="2 3">FDU301</strain>
    </source>
</reference>
<dbReference type="PROSITE" id="PS51831">
    <property type="entry name" value="HD"/>
    <property type="match status" value="1"/>
</dbReference>
<name>A0A6M6DRD1_PRIMG</name>
<protein>
    <submittedName>
        <fullName evidence="2">HD domain-containing protein</fullName>
    </submittedName>
</protein>
<dbReference type="GO" id="GO:0006203">
    <property type="term" value="P:dGTP catabolic process"/>
    <property type="evidence" value="ECO:0007669"/>
    <property type="project" value="TreeGrafter"/>
</dbReference>
<dbReference type="InterPro" id="IPR050135">
    <property type="entry name" value="dGTPase-like"/>
</dbReference>
<dbReference type="AlphaFoldDB" id="A0A6M6DRD1"/>
<dbReference type="EMBL" id="CP045272">
    <property type="protein sequence ID" value="QJX77082.1"/>
    <property type="molecule type" value="Genomic_DNA"/>
</dbReference>
<dbReference type="PANTHER" id="PTHR11373">
    <property type="entry name" value="DEOXYNUCLEOSIDE TRIPHOSPHATE TRIPHOSPHOHYDROLASE"/>
    <property type="match status" value="1"/>
</dbReference>
<dbReference type="FunFam" id="1.10.3210.10:FF:000026">
    <property type="entry name" value="Metal-dependent phosphohydrolase"/>
    <property type="match status" value="1"/>
</dbReference>
<dbReference type="PANTHER" id="PTHR11373:SF41">
    <property type="entry name" value="METAL-DEPENDENT PHOSPHOHYDROLASE"/>
    <property type="match status" value="1"/>
</dbReference>
<dbReference type="SUPFAM" id="SSF109604">
    <property type="entry name" value="HD-domain/PDEase-like"/>
    <property type="match status" value="1"/>
</dbReference>
<dbReference type="Proteomes" id="UP000501076">
    <property type="component" value="Chromosome"/>
</dbReference>
<dbReference type="Pfam" id="PF01966">
    <property type="entry name" value="HD"/>
    <property type="match status" value="1"/>
</dbReference>
<gene>
    <name evidence="2" type="ORF">FDZ14_13050</name>
</gene>
<dbReference type="CDD" id="cd00077">
    <property type="entry name" value="HDc"/>
    <property type="match status" value="1"/>
</dbReference>
<sequence length="323" mass="37101">MKIHDFIYGSFHLEPVLAELIHTQPLQRLKKIHQGGASYLVNPKWNVTRFEHSVGVMLLIRKLGGSIEEQIAGLLHDISHTAFSHVIDFVLDNPEQDFHDQIFEKTIQSSEIPSVLRKHGFNILSILPIEKCSLLEQPLPSLCADRLDYTLRDLSTYNMISLDEACKFVDELKVVDSKICLKTVKATEWFVKAYYTEVIDFFLHPSNVYGYVILTNILKIAMAKQIIHIDDLLSDDETVWKKLIDSTDHELLRKMKDIGKKVTNDEGDYDIHQKKKVRIIDPFVLVGNGRIKKATELSTKVRELNEYALEKSLKGTFVRVLNT</sequence>
<accession>A0A6M6DRD1</accession>
<evidence type="ECO:0000259" key="1">
    <source>
        <dbReference type="PROSITE" id="PS51831"/>
    </source>
</evidence>